<dbReference type="AlphaFoldDB" id="A0A0F9WEM9"/>
<dbReference type="SUPFAM" id="SSF52210">
    <property type="entry name" value="Succinyl-CoA synthetase domains"/>
    <property type="match status" value="2"/>
</dbReference>
<reference evidence="5" key="1">
    <citation type="journal article" date="2015" name="Nature">
        <title>Complex archaea that bridge the gap between prokaryotes and eukaryotes.</title>
        <authorList>
            <person name="Spang A."/>
            <person name="Saw J.H."/>
            <person name="Jorgensen S.L."/>
            <person name="Zaremba-Niedzwiedzka K."/>
            <person name="Martijn J."/>
            <person name="Lind A.E."/>
            <person name="van Eijk R."/>
            <person name="Schleper C."/>
            <person name="Guy L."/>
            <person name="Ettema T.J."/>
        </authorList>
    </citation>
    <scope>NUCLEOTIDE SEQUENCE</scope>
</reference>
<dbReference type="PANTHER" id="PTHR43334">
    <property type="entry name" value="ACETATE--COA LIGASE [ADP-FORMING]"/>
    <property type="match status" value="1"/>
</dbReference>
<keyword evidence="1" id="KW-0436">Ligase</keyword>
<evidence type="ECO:0000256" key="1">
    <source>
        <dbReference type="ARBA" id="ARBA00022598"/>
    </source>
</evidence>
<evidence type="ECO:0000259" key="4">
    <source>
        <dbReference type="Pfam" id="PF13607"/>
    </source>
</evidence>
<proteinExistence type="predicted"/>
<keyword evidence="2" id="KW-0547">Nucleotide-binding</keyword>
<evidence type="ECO:0000313" key="5">
    <source>
        <dbReference type="EMBL" id="KKN84296.1"/>
    </source>
</evidence>
<protein>
    <recommendedName>
        <fullName evidence="4">Succinyl-CoA synthetase-like flavodoxin domain-containing protein</fullName>
    </recommendedName>
</protein>
<dbReference type="InterPro" id="IPR032875">
    <property type="entry name" value="Succ_CoA_lig_flav_dom"/>
</dbReference>
<evidence type="ECO:0000256" key="2">
    <source>
        <dbReference type="ARBA" id="ARBA00022741"/>
    </source>
</evidence>
<dbReference type="InterPro" id="IPR051538">
    <property type="entry name" value="Acyl-CoA_Synth/Transferase"/>
</dbReference>
<dbReference type="EMBL" id="LAZR01000173">
    <property type="protein sequence ID" value="KKN84296.1"/>
    <property type="molecule type" value="Genomic_DNA"/>
</dbReference>
<comment type="caution">
    <text evidence="5">The sequence shown here is derived from an EMBL/GenBank/DDBJ whole genome shotgun (WGS) entry which is preliminary data.</text>
</comment>
<dbReference type="GO" id="GO:0005524">
    <property type="term" value="F:ATP binding"/>
    <property type="evidence" value="ECO:0007669"/>
    <property type="project" value="UniProtKB-KW"/>
</dbReference>
<dbReference type="Gene3D" id="3.40.50.261">
    <property type="entry name" value="Succinyl-CoA synthetase domains"/>
    <property type="match status" value="2"/>
</dbReference>
<dbReference type="Pfam" id="PF13607">
    <property type="entry name" value="Succ_CoA_lig"/>
    <property type="match status" value="1"/>
</dbReference>
<dbReference type="InterPro" id="IPR016102">
    <property type="entry name" value="Succinyl-CoA_synth-like"/>
</dbReference>
<accession>A0A0F9WEM9</accession>
<sequence>MGIYSPKGRIAFTHRLPLETGPVAFISQSGGLASRHSHVGIVNGYSFSKVISVGNQIDLDLVDFLNYFRTDPDTKVISMYIENLKRSGNDFVQLLKETTKEKPVIIWKGGKLKAGHGAVMSHTGGLAGNIKLWSAMANQTGAILVNNFEELTEMIQACLYYNIPQNLGTAIITGGGGPAVEMTDECEAYGLEVPKITEKAQRMINEFIPEVNSNLSNPLEFGANGGHQNTIKVINILDKEPHISSIMITNNPERYAARGLSMDEVVDNLANALSPNSEKNLISIHMSFGQRKETVDAVNAFYSKAKEKGIIIYKSVGAAAKCIHRLWTYGNYLKNRK</sequence>
<organism evidence="5">
    <name type="scientific">marine sediment metagenome</name>
    <dbReference type="NCBI Taxonomy" id="412755"/>
    <lineage>
        <taxon>unclassified sequences</taxon>
        <taxon>metagenomes</taxon>
        <taxon>ecological metagenomes</taxon>
    </lineage>
</organism>
<name>A0A0F9WEM9_9ZZZZ</name>
<dbReference type="PANTHER" id="PTHR43334:SF2">
    <property type="entry name" value="ACETATE--COA LIGASE [ADP-FORMING]"/>
    <property type="match status" value="1"/>
</dbReference>
<keyword evidence="3" id="KW-0067">ATP-binding</keyword>
<evidence type="ECO:0000256" key="3">
    <source>
        <dbReference type="ARBA" id="ARBA00022840"/>
    </source>
</evidence>
<gene>
    <name evidence="5" type="ORF">LCGC14_0291100</name>
</gene>
<dbReference type="GO" id="GO:0016874">
    <property type="term" value="F:ligase activity"/>
    <property type="evidence" value="ECO:0007669"/>
    <property type="project" value="UniProtKB-KW"/>
</dbReference>
<feature type="domain" description="Succinyl-CoA synthetase-like flavodoxin" evidence="4">
    <location>
        <begin position="21"/>
        <end position="157"/>
    </location>
</feature>